<evidence type="ECO:0000313" key="5">
    <source>
        <dbReference type="Proteomes" id="UP000678281"/>
    </source>
</evidence>
<dbReference type="AlphaFoldDB" id="A0A942EAJ2"/>
<dbReference type="Pfam" id="PF00990">
    <property type="entry name" value="GGDEF"/>
    <property type="match status" value="1"/>
</dbReference>
<reference evidence="4" key="1">
    <citation type="submission" date="2021-04" db="EMBL/GenBank/DDBJ databases">
        <title>Devosia litorisediminis sp. nov., isolated from a sand dune.</title>
        <authorList>
            <person name="Park S."/>
            <person name="Yoon J.-H."/>
        </authorList>
    </citation>
    <scope>NUCLEOTIDE SEQUENCE</scope>
    <source>
        <strain evidence="4">BSSL-BM10</strain>
    </source>
</reference>
<gene>
    <name evidence="4" type="ORF">KD146_08080</name>
</gene>
<evidence type="ECO:0000256" key="1">
    <source>
        <dbReference type="SAM" id="Coils"/>
    </source>
</evidence>
<dbReference type="CDD" id="cd01949">
    <property type="entry name" value="GGDEF"/>
    <property type="match status" value="1"/>
</dbReference>
<dbReference type="InterPro" id="IPR035965">
    <property type="entry name" value="PAS-like_dom_sf"/>
</dbReference>
<dbReference type="Proteomes" id="UP000678281">
    <property type="component" value="Unassembled WGS sequence"/>
</dbReference>
<dbReference type="PANTHER" id="PTHR44757">
    <property type="entry name" value="DIGUANYLATE CYCLASE DGCP"/>
    <property type="match status" value="1"/>
</dbReference>
<dbReference type="PROSITE" id="PS50113">
    <property type="entry name" value="PAC"/>
    <property type="match status" value="1"/>
</dbReference>
<feature type="coiled-coil region" evidence="1">
    <location>
        <begin position="28"/>
        <end position="55"/>
    </location>
</feature>
<dbReference type="SMART" id="SM00267">
    <property type="entry name" value="GGDEF"/>
    <property type="match status" value="1"/>
</dbReference>
<dbReference type="EMBL" id="JAGXTP010000001">
    <property type="protein sequence ID" value="MBS3848652.1"/>
    <property type="molecule type" value="Genomic_DNA"/>
</dbReference>
<accession>A0A942EAJ2</accession>
<dbReference type="InterPro" id="IPR029787">
    <property type="entry name" value="Nucleotide_cyclase"/>
</dbReference>
<dbReference type="SMART" id="SM00086">
    <property type="entry name" value="PAC"/>
    <property type="match status" value="1"/>
</dbReference>
<evidence type="ECO:0000259" key="3">
    <source>
        <dbReference type="PROSITE" id="PS50887"/>
    </source>
</evidence>
<dbReference type="SUPFAM" id="SSF55073">
    <property type="entry name" value="Nucleotide cyclase"/>
    <property type="match status" value="1"/>
</dbReference>
<name>A0A942EAJ2_9HYPH</name>
<sequence length="328" mass="35794">MSDARPRSEAMAHRLAGLAIEVTSDATINRLARQIAQHKAQLALEQNQFERASQTAKIGIWSCDLADESLNWTDSVYDLFELPRGSELSRDVTLRHYTDQSRQTMEAARAQAIANCSDFTVDAEIITASGARRWMRLTGNVEARDGVAVRIFGMKQDITEEKLLADKTRYLAETDVMTGLANRSQFQTRLGNLAVAPIGGLLLVDLDGFKQINDSFGHALGDQCLREAARRLTACCDQASLLARIGGDEFAVLMGPKQTESEISALGDRIVKAVGQPYEHNGHAIALSASVGVACHRRGTADDLFHDADTALYAAKAAGRNTSRTHKH</sequence>
<dbReference type="NCBIfam" id="TIGR00254">
    <property type="entry name" value="GGDEF"/>
    <property type="match status" value="1"/>
</dbReference>
<comment type="caution">
    <text evidence="4">The sequence shown here is derived from an EMBL/GenBank/DDBJ whole genome shotgun (WGS) entry which is preliminary data.</text>
</comment>
<evidence type="ECO:0000313" key="4">
    <source>
        <dbReference type="EMBL" id="MBS3848652.1"/>
    </source>
</evidence>
<dbReference type="SUPFAM" id="SSF55785">
    <property type="entry name" value="PYP-like sensor domain (PAS domain)"/>
    <property type="match status" value="1"/>
</dbReference>
<proteinExistence type="predicted"/>
<feature type="domain" description="PAC" evidence="2">
    <location>
        <begin position="119"/>
        <end position="170"/>
    </location>
</feature>
<dbReference type="Gene3D" id="3.30.70.270">
    <property type="match status" value="1"/>
</dbReference>
<organism evidence="4 5">
    <name type="scientific">Devosia litorisediminis</name>
    <dbReference type="NCBI Taxonomy" id="2829817"/>
    <lineage>
        <taxon>Bacteria</taxon>
        <taxon>Pseudomonadati</taxon>
        <taxon>Pseudomonadota</taxon>
        <taxon>Alphaproteobacteria</taxon>
        <taxon>Hyphomicrobiales</taxon>
        <taxon>Devosiaceae</taxon>
        <taxon>Devosia</taxon>
    </lineage>
</organism>
<dbReference type="InterPro" id="IPR043128">
    <property type="entry name" value="Rev_trsase/Diguanyl_cyclase"/>
</dbReference>
<feature type="domain" description="GGDEF" evidence="3">
    <location>
        <begin position="197"/>
        <end position="328"/>
    </location>
</feature>
<protein>
    <submittedName>
        <fullName evidence="4">Sensor domain-containing diguanylate cyclase</fullName>
    </submittedName>
</protein>
<dbReference type="InterPro" id="IPR000700">
    <property type="entry name" value="PAS-assoc_C"/>
</dbReference>
<dbReference type="PANTHER" id="PTHR44757:SF2">
    <property type="entry name" value="BIOFILM ARCHITECTURE MAINTENANCE PROTEIN MBAA"/>
    <property type="match status" value="1"/>
</dbReference>
<dbReference type="InterPro" id="IPR001610">
    <property type="entry name" value="PAC"/>
</dbReference>
<dbReference type="PROSITE" id="PS50887">
    <property type="entry name" value="GGDEF"/>
    <property type="match status" value="1"/>
</dbReference>
<evidence type="ECO:0000259" key="2">
    <source>
        <dbReference type="PROSITE" id="PS50113"/>
    </source>
</evidence>
<dbReference type="InterPro" id="IPR052155">
    <property type="entry name" value="Biofilm_reg_signaling"/>
</dbReference>
<keyword evidence="5" id="KW-1185">Reference proteome</keyword>
<dbReference type="InterPro" id="IPR000160">
    <property type="entry name" value="GGDEF_dom"/>
</dbReference>
<dbReference type="Gene3D" id="2.10.70.100">
    <property type="match status" value="1"/>
</dbReference>
<keyword evidence="1" id="KW-0175">Coiled coil</keyword>
<dbReference type="Gene3D" id="3.30.450.20">
    <property type="entry name" value="PAS domain"/>
    <property type="match status" value="1"/>
</dbReference>